<evidence type="ECO:0000313" key="3">
    <source>
        <dbReference type="Proteomes" id="UP000235023"/>
    </source>
</evidence>
<dbReference type="EMBL" id="KZ559511">
    <property type="protein sequence ID" value="PLN84477.1"/>
    <property type="molecule type" value="Genomic_DNA"/>
</dbReference>
<feature type="compositionally biased region" description="Polar residues" evidence="1">
    <location>
        <begin position="1"/>
        <end position="10"/>
    </location>
</feature>
<organism evidence="2 3">
    <name type="scientific">Aspergillus taichungensis</name>
    <dbReference type="NCBI Taxonomy" id="482145"/>
    <lineage>
        <taxon>Eukaryota</taxon>
        <taxon>Fungi</taxon>
        <taxon>Dikarya</taxon>
        <taxon>Ascomycota</taxon>
        <taxon>Pezizomycotina</taxon>
        <taxon>Eurotiomycetes</taxon>
        <taxon>Eurotiomycetidae</taxon>
        <taxon>Eurotiales</taxon>
        <taxon>Aspergillaceae</taxon>
        <taxon>Aspergillus</taxon>
        <taxon>Aspergillus subgen. Circumdati</taxon>
    </lineage>
</organism>
<dbReference type="Proteomes" id="UP000235023">
    <property type="component" value="Unassembled WGS sequence"/>
</dbReference>
<name>A0A2J5I3N2_9EURO</name>
<gene>
    <name evidence="2" type="ORF">BDW42DRAFT_162679</name>
</gene>
<sequence>MKLRSFSNRPSLDATPEPRLRHAAHTRSLDPPRQGCHHYTRIEMHQSKSISRDGTGQTSVAMSRVCESVGPTYRSRPKDYPVIQENACRAVDMLIKPQDNQSGRVYAAWKAMRQVSRAQHIMGDFLVR</sequence>
<reference evidence="3" key="1">
    <citation type="submission" date="2017-12" db="EMBL/GenBank/DDBJ databases">
        <authorList>
            <consortium name="DOE Joint Genome Institute"/>
            <person name="Mondo S.J."/>
            <person name="Kjaerbolling I."/>
            <person name="Vesth T.C."/>
            <person name="Frisvad J.C."/>
            <person name="Nybo J.L."/>
            <person name="Theobald S."/>
            <person name="Kuo A."/>
            <person name="Bowyer P."/>
            <person name="Matsuda Y."/>
            <person name="Lyhne E.K."/>
            <person name="Kogle M.E."/>
            <person name="Clum A."/>
            <person name="Lipzen A."/>
            <person name="Salamov A."/>
            <person name="Ngan C.Y."/>
            <person name="Daum C."/>
            <person name="Chiniquy J."/>
            <person name="Barry K."/>
            <person name="LaButti K."/>
            <person name="Haridas S."/>
            <person name="Simmons B.A."/>
            <person name="Magnuson J.K."/>
            <person name="Mortensen U.H."/>
            <person name="Larsen T.O."/>
            <person name="Grigoriev I.V."/>
            <person name="Baker S.E."/>
            <person name="Andersen M.R."/>
            <person name="Nordberg H.P."/>
            <person name="Cantor M.N."/>
            <person name="Hua S.X."/>
        </authorList>
    </citation>
    <scope>NUCLEOTIDE SEQUENCE [LARGE SCALE GENOMIC DNA]</scope>
    <source>
        <strain evidence="3">IBT 19404</strain>
    </source>
</reference>
<proteinExistence type="predicted"/>
<evidence type="ECO:0000313" key="2">
    <source>
        <dbReference type="EMBL" id="PLN84477.1"/>
    </source>
</evidence>
<feature type="region of interest" description="Disordered" evidence="1">
    <location>
        <begin position="1"/>
        <end position="36"/>
    </location>
</feature>
<keyword evidence="3" id="KW-1185">Reference proteome</keyword>
<protein>
    <submittedName>
        <fullName evidence="2">Uncharacterized protein</fullName>
    </submittedName>
</protein>
<dbReference type="AlphaFoldDB" id="A0A2J5I3N2"/>
<evidence type="ECO:0000256" key="1">
    <source>
        <dbReference type="SAM" id="MobiDB-lite"/>
    </source>
</evidence>
<accession>A0A2J5I3N2</accession>